<reference evidence="5 6" key="1">
    <citation type="submission" date="2019-05" db="EMBL/GenBank/DDBJ databases">
        <title>Arcobacter cibarius and Arcobacter thereius providing challenges in identification an antibiotic susceptibility and Quinolone resistance.</title>
        <authorList>
            <person name="Busch A."/>
            <person name="Hanel I."/>
            <person name="Hotzel H."/>
            <person name="Tomaso H."/>
        </authorList>
    </citation>
    <scope>NUCLEOTIDE SEQUENCE [LARGE SCALE GENOMIC DNA]</scope>
    <source>
        <strain evidence="5 6">17CS1191_2</strain>
    </source>
</reference>
<evidence type="ECO:0000256" key="2">
    <source>
        <dbReference type="ARBA" id="ARBA00022741"/>
    </source>
</evidence>
<dbReference type="CDD" id="cd03214">
    <property type="entry name" value="ABC_Iron-Siderophores_B12_Hemin"/>
    <property type="match status" value="1"/>
</dbReference>
<dbReference type="AlphaFoldDB" id="A0A5R9H5Z0"/>
<keyword evidence="1" id="KW-0813">Transport</keyword>
<keyword evidence="2" id="KW-0547">Nucleotide-binding</keyword>
<dbReference type="GO" id="GO:0005524">
    <property type="term" value="F:ATP binding"/>
    <property type="evidence" value="ECO:0007669"/>
    <property type="project" value="UniProtKB-KW"/>
</dbReference>
<sequence>MKLIEAKNISFSYKNNQVLDDINFELNQGDILSLLGKNGSGKTTLLKILLGIFKSKGEVKILDKSIKEYSNKELAKLISYVPQTHQIPFDYTIFDVVLMGRLPHIGLFSNYSSKDRDIAIKALEKVGTLHLKEKIYSQVSGGERQLAFIARALTQSAKIIFMDEPVTGLDYGNQLKLLNFLKTLSKEGYTFIKTTHYPEHALYASNKVMMLEKGKVLDFGDIEEKLTQENIKILYNIDVEIISKENGYKYCIPIL</sequence>
<dbReference type="PANTHER" id="PTHR42734">
    <property type="entry name" value="METAL TRANSPORT SYSTEM ATP-BINDING PROTEIN TM_0124-RELATED"/>
    <property type="match status" value="1"/>
</dbReference>
<dbReference type="PROSITE" id="PS00211">
    <property type="entry name" value="ABC_TRANSPORTER_1"/>
    <property type="match status" value="1"/>
</dbReference>
<evidence type="ECO:0000313" key="5">
    <source>
        <dbReference type="EMBL" id="TLS72664.1"/>
    </source>
</evidence>
<dbReference type="Proteomes" id="UP000308001">
    <property type="component" value="Unassembled WGS sequence"/>
</dbReference>
<dbReference type="RefSeq" id="WP_138142816.1">
    <property type="nucleotide sequence ID" value="NZ_VBUF01000002.1"/>
</dbReference>
<evidence type="ECO:0000256" key="1">
    <source>
        <dbReference type="ARBA" id="ARBA00022448"/>
    </source>
</evidence>
<comment type="caution">
    <text evidence="5">The sequence shown here is derived from an EMBL/GenBank/DDBJ whole genome shotgun (WGS) entry which is preliminary data.</text>
</comment>
<dbReference type="EMBL" id="VBUF01000002">
    <property type="protein sequence ID" value="TLS72664.1"/>
    <property type="molecule type" value="Genomic_DNA"/>
</dbReference>
<organism evidence="5 6">
    <name type="scientific">Aliarcobacter thereius</name>
    <dbReference type="NCBI Taxonomy" id="544718"/>
    <lineage>
        <taxon>Bacteria</taxon>
        <taxon>Pseudomonadati</taxon>
        <taxon>Campylobacterota</taxon>
        <taxon>Epsilonproteobacteria</taxon>
        <taxon>Campylobacterales</taxon>
        <taxon>Arcobacteraceae</taxon>
        <taxon>Aliarcobacter</taxon>
    </lineage>
</organism>
<dbReference type="InterPro" id="IPR017871">
    <property type="entry name" value="ABC_transporter-like_CS"/>
</dbReference>
<gene>
    <name evidence="5" type="ORF">FE246_04575</name>
</gene>
<proteinExistence type="predicted"/>
<dbReference type="GO" id="GO:0016887">
    <property type="term" value="F:ATP hydrolysis activity"/>
    <property type="evidence" value="ECO:0007669"/>
    <property type="project" value="InterPro"/>
</dbReference>
<dbReference type="InterPro" id="IPR003439">
    <property type="entry name" value="ABC_transporter-like_ATP-bd"/>
</dbReference>
<dbReference type="InterPro" id="IPR027417">
    <property type="entry name" value="P-loop_NTPase"/>
</dbReference>
<dbReference type="InterPro" id="IPR050153">
    <property type="entry name" value="Metal_Ion_Import_ABC"/>
</dbReference>
<evidence type="ECO:0000313" key="6">
    <source>
        <dbReference type="Proteomes" id="UP000308001"/>
    </source>
</evidence>
<feature type="domain" description="ABC transporter" evidence="4">
    <location>
        <begin position="4"/>
        <end position="238"/>
    </location>
</feature>
<dbReference type="PROSITE" id="PS50893">
    <property type="entry name" value="ABC_TRANSPORTER_2"/>
    <property type="match status" value="1"/>
</dbReference>
<evidence type="ECO:0000256" key="3">
    <source>
        <dbReference type="ARBA" id="ARBA00022840"/>
    </source>
</evidence>
<keyword evidence="3 5" id="KW-0067">ATP-binding</keyword>
<evidence type="ECO:0000259" key="4">
    <source>
        <dbReference type="PROSITE" id="PS50893"/>
    </source>
</evidence>
<dbReference type="SUPFAM" id="SSF52540">
    <property type="entry name" value="P-loop containing nucleoside triphosphate hydrolases"/>
    <property type="match status" value="1"/>
</dbReference>
<dbReference type="FunFam" id="3.40.50.300:FF:000134">
    <property type="entry name" value="Iron-enterobactin ABC transporter ATP-binding protein"/>
    <property type="match status" value="1"/>
</dbReference>
<accession>A0A5R9H5Z0</accession>
<dbReference type="PANTHER" id="PTHR42734:SF19">
    <property type="entry name" value="IRON COMPOUNDS ABC TRANSPORTER, ATP-BINDING PROTEIN"/>
    <property type="match status" value="1"/>
</dbReference>
<protein>
    <submittedName>
        <fullName evidence="5">ABC transporter ATP-binding protein</fullName>
    </submittedName>
</protein>
<name>A0A5R9H5Z0_9BACT</name>
<dbReference type="InterPro" id="IPR003593">
    <property type="entry name" value="AAA+_ATPase"/>
</dbReference>
<dbReference type="Pfam" id="PF00005">
    <property type="entry name" value="ABC_tran"/>
    <property type="match status" value="1"/>
</dbReference>
<dbReference type="Gene3D" id="3.40.50.300">
    <property type="entry name" value="P-loop containing nucleotide triphosphate hydrolases"/>
    <property type="match status" value="1"/>
</dbReference>
<dbReference type="SMART" id="SM00382">
    <property type="entry name" value="AAA"/>
    <property type="match status" value="1"/>
</dbReference>